<keyword evidence="9" id="KW-1133">Transmembrane helix</keyword>
<feature type="compositionally biased region" description="Polar residues" evidence="13">
    <location>
        <begin position="358"/>
        <end position="368"/>
    </location>
</feature>
<dbReference type="Proteomes" id="UP001408789">
    <property type="component" value="Unassembled WGS sequence"/>
</dbReference>
<dbReference type="PANTHER" id="PTHR47982">
    <property type="entry name" value="PROLINE-RICH RECEPTOR-LIKE PROTEIN KINASE PERK4"/>
    <property type="match status" value="1"/>
</dbReference>
<evidence type="ECO:0000313" key="15">
    <source>
        <dbReference type="EMBL" id="KAK9064710.1"/>
    </source>
</evidence>
<dbReference type="Pfam" id="PF07727">
    <property type="entry name" value="RVT_2"/>
    <property type="match status" value="1"/>
</dbReference>
<dbReference type="Gene3D" id="1.10.510.10">
    <property type="entry name" value="Transferase(Phosphotransferase) domain 1"/>
    <property type="match status" value="1"/>
</dbReference>
<comment type="caution">
    <text evidence="15">The sequence shown here is derived from an EMBL/GenBank/DDBJ whole genome shotgun (WGS) entry which is preliminary data.</text>
</comment>
<evidence type="ECO:0000256" key="10">
    <source>
        <dbReference type="ARBA" id="ARBA00023136"/>
    </source>
</evidence>
<dbReference type="InterPro" id="IPR000719">
    <property type="entry name" value="Prot_kinase_dom"/>
</dbReference>
<keyword evidence="6" id="KW-0547">Nucleotide-binding</keyword>
<feature type="domain" description="Protein kinase" evidence="14">
    <location>
        <begin position="741"/>
        <end position="970"/>
    </location>
</feature>
<dbReference type="SMART" id="SM00220">
    <property type="entry name" value="S_TKc"/>
    <property type="match status" value="1"/>
</dbReference>
<dbReference type="InterPro" id="IPR001245">
    <property type="entry name" value="Ser-Thr/Tyr_kinase_cat_dom"/>
</dbReference>
<feature type="region of interest" description="Disordered" evidence="13">
    <location>
        <begin position="211"/>
        <end position="281"/>
    </location>
</feature>
<dbReference type="Pfam" id="PF14223">
    <property type="entry name" value="Retrotran_gag_2"/>
    <property type="match status" value="1"/>
</dbReference>
<sequence>MDSKIHPASTVTNIRSLFPLTLELGSNQYGTWSELFKIHCRAYLVYDHLLPRPAAAPATDAAAKAAAEKTNSDWERLDNIVLTWIYGTITPDLISNVMKKDTTAYEAWTALAKIFHDNKTSRALQLDQKLTNTRLDQFRDVSSYCQELKSLSDQLANVDSPVSNHRLVLQMISGLSEQYEGIAMLLQQSDPLPDFHEARSKLLLEETRKNNQARNSAQIAGSALQASASAQPPPRSRTSDGDRNRVPGRDRNRPRNNRNGRSASSGRPSYGGAPPPWSPQTLAMAAPLLNLLQRAVSNQAQNSAGPYPYPTTGPAPNSAPRLLGPRPNSAPFNTQPQAHVASYSPTDLEQALYTMSLQPPDTNWQSHFTPSTTIDTPDSSPSSTEPSPPPATTSSTPPPPPPPPTRSMRTRSMSGIHKPKLPFSLHTTSIAPIPRNPKEALSTPEWQAAMADEFNALIKNETWELVPRQDNMHVIRSLWLFKHKFHSNGTLERYKARLVCDGRTQQVGTDCGETFSPVVKPATIRTVLSLALSQSWEINQLDVSNAFLHGNLNETVYMYQPMGFRHRDYPDHVCLLKKSLYGLKQAPRAWYQRFTDFVLTLGFLQSRCDNSLFILKQGCDTAYLLIYVDDIILTTSSESLRARLLQHLSAEFAMKDLGSLSYFLGISVTRNGDTMFLSQEKYAREIIERASMQTCNPVATPVDTNPKLSASTGPVFEDPTLFRSLAGALQYLTFTRPDITYAVQQVIGSVIDFYVHKRVLPNGKEVAVKQLKVGSRQGEREFQAEVEIINQVHHKHLVSLLGYCITGSQRLVVYEFVPNNTLEFHLHDKNRPVMEFSTRLRIALGTAKGLAYIHEDCNPKIIHRDIKAANILLDFTFEAKVADFGLAKITSDVTTHVSTRVMGTFGYLAPEYASTGKLTEKSDVFSFGVMLLELITGRKPVDSANYTFMDDILVDWIFQDFQKKENEFSG</sequence>
<keyword evidence="16" id="KW-1185">Reference proteome</keyword>
<keyword evidence="5" id="KW-0812">Transmembrane</keyword>
<keyword evidence="10" id="KW-0472">Membrane</keyword>
<dbReference type="InterPro" id="IPR008271">
    <property type="entry name" value="Ser/Thr_kinase_AS"/>
</dbReference>
<accession>A0AAP0GZP4</accession>
<protein>
    <recommendedName>
        <fullName evidence="2">non-specific serine/threonine protein kinase</fullName>
        <ecNumber evidence="2">2.7.11.1</ecNumber>
    </recommendedName>
</protein>
<evidence type="ECO:0000313" key="16">
    <source>
        <dbReference type="Proteomes" id="UP001408789"/>
    </source>
</evidence>
<feature type="region of interest" description="Disordered" evidence="13">
    <location>
        <begin position="358"/>
        <end position="442"/>
    </location>
</feature>
<evidence type="ECO:0000256" key="4">
    <source>
        <dbReference type="ARBA" id="ARBA00022679"/>
    </source>
</evidence>
<dbReference type="FunFam" id="1.10.510.10:FF:001023">
    <property type="entry name" value="Os07g0541700 protein"/>
    <property type="match status" value="1"/>
</dbReference>
<organism evidence="15 16">
    <name type="scientific">Deinandra increscens subsp. villosa</name>
    <dbReference type="NCBI Taxonomy" id="3103831"/>
    <lineage>
        <taxon>Eukaryota</taxon>
        <taxon>Viridiplantae</taxon>
        <taxon>Streptophyta</taxon>
        <taxon>Embryophyta</taxon>
        <taxon>Tracheophyta</taxon>
        <taxon>Spermatophyta</taxon>
        <taxon>Magnoliopsida</taxon>
        <taxon>eudicotyledons</taxon>
        <taxon>Gunneridae</taxon>
        <taxon>Pentapetalae</taxon>
        <taxon>asterids</taxon>
        <taxon>campanulids</taxon>
        <taxon>Asterales</taxon>
        <taxon>Asteraceae</taxon>
        <taxon>Asteroideae</taxon>
        <taxon>Heliantheae alliance</taxon>
        <taxon>Madieae</taxon>
        <taxon>Madiinae</taxon>
        <taxon>Deinandra</taxon>
    </lineage>
</organism>
<feature type="compositionally biased region" description="Low complexity" evidence="13">
    <location>
        <begin position="369"/>
        <end position="385"/>
    </location>
</feature>
<evidence type="ECO:0000256" key="5">
    <source>
        <dbReference type="ARBA" id="ARBA00022692"/>
    </source>
</evidence>
<dbReference type="EC" id="2.7.11.1" evidence="2"/>
<dbReference type="InterPro" id="IPR047117">
    <property type="entry name" value="PERK1-13-like"/>
</dbReference>
<dbReference type="AlphaFoldDB" id="A0AAP0GZP4"/>
<dbReference type="GO" id="GO:0004674">
    <property type="term" value="F:protein serine/threonine kinase activity"/>
    <property type="evidence" value="ECO:0007669"/>
    <property type="project" value="UniProtKB-KW"/>
</dbReference>
<dbReference type="PANTHER" id="PTHR47982:SF35">
    <property type="entry name" value="PROLINE-RICH RECEPTOR-LIKE PROTEIN KINASE PERK1-RELATED"/>
    <property type="match status" value="1"/>
</dbReference>
<evidence type="ECO:0000256" key="1">
    <source>
        <dbReference type="ARBA" id="ARBA00004162"/>
    </source>
</evidence>
<evidence type="ECO:0000256" key="6">
    <source>
        <dbReference type="ARBA" id="ARBA00022741"/>
    </source>
</evidence>
<comment type="catalytic activity">
    <reaction evidence="11">
        <text>L-threonyl-[protein] + ATP = O-phospho-L-threonyl-[protein] + ADP + H(+)</text>
        <dbReference type="Rhea" id="RHEA:46608"/>
        <dbReference type="Rhea" id="RHEA-COMP:11060"/>
        <dbReference type="Rhea" id="RHEA-COMP:11605"/>
        <dbReference type="ChEBI" id="CHEBI:15378"/>
        <dbReference type="ChEBI" id="CHEBI:30013"/>
        <dbReference type="ChEBI" id="CHEBI:30616"/>
        <dbReference type="ChEBI" id="CHEBI:61977"/>
        <dbReference type="ChEBI" id="CHEBI:456216"/>
        <dbReference type="EC" id="2.7.11.1"/>
    </reaction>
</comment>
<reference evidence="15 16" key="1">
    <citation type="submission" date="2024-04" db="EMBL/GenBank/DDBJ databases">
        <title>The reference genome of an endangered Asteraceae, Deinandra increscens subsp. villosa, native to the Central Coast of California.</title>
        <authorList>
            <person name="Guilliams M."/>
            <person name="Hasenstab-Lehman K."/>
            <person name="Meyer R."/>
            <person name="Mcevoy S."/>
        </authorList>
    </citation>
    <scope>NUCLEOTIDE SEQUENCE [LARGE SCALE GENOMIC DNA]</scope>
    <source>
        <tissue evidence="15">Leaf</tissue>
    </source>
</reference>
<feature type="compositionally biased region" description="Low complexity" evidence="13">
    <location>
        <begin position="216"/>
        <end position="230"/>
    </location>
</feature>
<feature type="compositionally biased region" description="Polar residues" evidence="13">
    <location>
        <begin position="330"/>
        <end position="343"/>
    </location>
</feature>
<keyword evidence="7" id="KW-0418">Kinase</keyword>
<dbReference type="Pfam" id="PF07714">
    <property type="entry name" value="PK_Tyr_Ser-Thr"/>
    <property type="match status" value="1"/>
</dbReference>
<dbReference type="Gene3D" id="3.30.200.20">
    <property type="entry name" value="Phosphorylase Kinase, domain 1"/>
    <property type="match status" value="1"/>
</dbReference>
<dbReference type="GO" id="GO:0005886">
    <property type="term" value="C:plasma membrane"/>
    <property type="evidence" value="ECO:0007669"/>
    <property type="project" value="UniProtKB-SubCell"/>
</dbReference>
<comment type="subcellular location">
    <subcellularLocation>
        <location evidence="1">Cell membrane</location>
        <topology evidence="1">Single-pass membrane protein</topology>
    </subcellularLocation>
</comment>
<proteinExistence type="predicted"/>
<dbReference type="InterPro" id="IPR043502">
    <property type="entry name" value="DNA/RNA_pol_sf"/>
</dbReference>
<comment type="catalytic activity">
    <reaction evidence="12">
        <text>L-seryl-[protein] + ATP = O-phospho-L-seryl-[protein] + ADP + H(+)</text>
        <dbReference type="Rhea" id="RHEA:17989"/>
        <dbReference type="Rhea" id="RHEA-COMP:9863"/>
        <dbReference type="Rhea" id="RHEA-COMP:11604"/>
        <dbReference type="ChEBI" id="CHEBI:15378"/>
        <dbReference type="ChEBI" id="CHEBI:29999"/>
        <dbReference type="ChEBI" id="CHEBI:30616"/>
        <dbReference type="ChEBI" id="CHEBI:83421"/>
        <dbReference type="ChEBI" id="CHEBI:456216"/>
        <dbReference type="EC" id="2.7.11.1"/>
    </reaction>
</comment>
<feature type="compositionally biased region" description="Basic and acidic residues" evidence="13">
    <location>
        <begin position="237"/>
        <end position="253"/>
    </location>
</feature>
<evidence type="ECO:0000256" key="8">
    <source>
        <dbReference type="ARBA" id="ARBA00022840"/>
    </source>
</evidence>
<evidence type="ECO:0000256" key="12">
    <source>
        <dbReference type="ARBA" id="ARBA00048679"/>
    </source>
</evidence>
<evidence type="ECO:0000259" key="14">
    <source>
        <dbReference type="PROSITE" id="PS50011"/>
    </source>
</evidence>
<evidence type="ECO:0000256" key="2">
    <source>
        <dbReference type="ARBA" id="ARBA00012513"/>
    </source>
</evidence>
<evidence type="ECO:0000256" key="11">
    <source>
        <dbReference type="ARBA" id="ARBA00047899"/>
    </source>
</evidence>
<feature type="compositionally biased region" description="Pro residues" evidence="13">
    <location>
        <begin position="386"/>
        <end position="405"/>
    </location>
</feature>
<feature type="region of interest" description="Disordered" evidence="13">
    <location>
        <begin position="301"/>
        <end position="343"/>
    </location>
</feature>
<dbReference type="PROSITE" id="PS00108">
    <property type="entry name" value="PROTEIN_KINASE_ST"/>
    <property type="match status" value="1"/>
</dbReference>
<evidence type="ECO:0000256" key="13">
    <source>
        <dbReference type="SAM" id="MobiDB-lite"/>
    </source>
</evidence>
<dbReference type="SUPFAM" id="SSF56112">
    <property type="entry name" value="Protein kinase-like (PK-like)"/>
    <property type="match status" value="1"/>
</dbReference>
<feature type="compositionally biased region" description="Low complexity" evidence="13">
    <location>
        <begin position="259"/>
        <end position="268"/>
    </location>
</feature>
<dbReference type="GO" id="GO:0005524">
    <property type="term" value="F:ATP binding"/>
    <property type="evidence" value="ECO:0007669"/>
    <property type="project" value="UniProtKB-KW"/>
</dbReference>
<evidence type="ECO:0000256" key="7">
    <source>
        <dbReference type="ARBA" id="ARBA00022777"/>
    </source>
</evidence>
<name>A0AAP0GZP4_9ASTR</name>
<dbReference type="PROSITE" id="PS50011">
    <property type="entry name" value="PROTEIN_KINASE_DOM"/>
    <property type="match status" value="1"/>
</dbReference>
<dbReference type="InterPro" id="IPR011009">
    <property type="entry name" value="Kinase-like_dom_sf"/>
</dbReference>
<keyword evidence="3" id="KW-0723">Serine/threonine-protein kinase</keyword>
<dbReference type="SUPFAM" id="SSF56672">
    <property type="entry name" value="DNA/RNA polymerases"/>
    <property type="match status" value="1"/>
</dbReference>
<keyword evidence="4" id="KW-0808">Transferase</keyword>
<evidence type="ECO:0000256" key="3">
    <source>
        <dbReference type="ARBA" id="ARBA00022527"/>
    </source>
</evidence>
<evidence type="ECO:0000256" key="9">
    <source>
        <dbReference type="ARBA" id="ARBA00022989"/>
    </source>
</evidence>
<keyword evidence="8" id="KW-0067">ATP-binding</keyword>
<dbReference type="EMBL" id="JBCNJP010000017">
    <property type="protein sequence ID" value="KAK9064710.1"/>
    <property type="molecule type" value="Genomic_DNA"/>
</dbReference>
<dbReference type="InterPro" id="IPR013103">
    <property type="entry name" value="RVT_2"/>
</dbReference>
<gene>
    <name evidence="15" type="ORF">SSX86_016092</name>
</gene>